<evidence type="ECO:0000313" key="3">
    <source>
        <dbReference type="Proteomes" id="UP001187531"/>
    </source>
</evidence>
<protein>
    <submittedName>
        <fullName evidence="2">Uncharacterized protein</fullName>
    </submittedName>
</protein>
<evidence type="ECO:0000256" key="1">
    <source>
        <dbReference type="SAM" id="MobiDB-lite"/>
    </source>
</evidence>
<dbReference type="Proteomes" id="UP001187531">
    <property type="component" value="Unassembled WGS sequence"/>
</dbReference>
<organism evidence="2 3">
    <name type="scientific">Artemia franciscana</name>
    <name type="common">Brine shrimp</name>
    <name type="synonym">Artemia sanfranciscana</name>
    <dbReference type="NCBI Taxonomy" id="6661"/>
    <lineage>
        <taxon>Eukaryota</taxon>
        <taxon>Metazoa</taxon>
        <taxon>Ecdysozoa</taxon>
        <taxon>Arthropoda</taxon>
        <taxon>Crustacea</taxon>
        <taxon>Branchiopoda</taxon>
        <taxon>Anostraca</taxon>
        <taxon>Artemiidae</taxon>
        <taxon>Artemia</taxon>
    </lineage>
</organism>
<gene>
    <name evidence="2" type="ORF">QYM36_003289</name>
</gene>
<reference evidence="2" key="1">
    <citation type="submission" date="2023-07" db="EMBL/GenBank/DDBJ databases">
        <title>Chromosome-level genome assembly of Artemia franciscana.</title>
        <authorList>
            <person name="Jo E."/>
        </authorList>
    </citation>
    <scope>NUCLEOTIDE SEQUENCE</scope>
    <source>
        <tissue evidence="2">Whole body</tissue>
    </source>
</reference>
<dbReference type="AlphaFoldDB" id="A0AA88IEX6"/>
<feature type="region of interest" description="Disordered" evidence="1">
    <location>
        <begin position="1"/>
        <end position="33"/>
    </location>
</feature>
<sequence length="162" mass="18042">MTSARANGSSQSGDDVPDEIQSASSKKSKTLKRKSLKFVQEDVSSDSLPEDPQFDDVSHCDINMRPTEDPDIKGQATVREYAVINLAGKKSTLQYVARVERQLDLSKDENKNAGIDIELKITFLKRVSFLNYKFVLTGETNCAYRVQVEMVFPKPSEVCGTS</sequence>
<evidence type="ECO:0000313" key="2">
    <source>
        <dbReference type="EMBL" id="KAK2723046.1"/>
    </source>
</evidence>
<keyword evidence="3" id="KW-1185">Reference proteome</keyword>
<name>A0AA88IEX6_ARTSF</name>
<comment type="caution">
    <text evidence="2">The sequence shown here is derived from an EMBL/GenBank/DDBJ whole genome shotgun (WGS) entry which is preliminary data.</text>
</comment>
<feature type="compositionally biased region" description="Polar residues" evidence="1">
    <location>
        <begin position="1"/>
        <end position="13"/>
    </location>
</feature>
<accession>A0AA88IEX6</accession>
<proteinExistence type="predicted"/>
<dbReference type="EMBL" id="JAVRJZ010000005">
    <property type="protein sequence ID" value="KAK2723046.1"/>
    <property type="molecule type" value="Genomic_DNA"/>
</dbReference>